<name>A0ABU9IES8_9SPHN</name>
<dbReference type="Proteomes" id="UP001497045">
    <property type="component" value="Unassembled WGS sequence"/>
</dbReference>
<dbReference type="RefSeq" id="WP_341673203.1">
    <property type="nucleotide sequence ID" value="NZ_JBBYHV010000001.1"/>
</dbReference>
<accession>A0ABU9IES8</accession>
<feature type="compositionally biased region" description="Polar residues" evidence="1">
    <location>
        <begin position="237"/>
        <end position="251"/>
    </location>
</feature>
<keyword evidence="2" id="KW-0732">Signal</keyword>
<feature type="compositionally biased region" description="Acidic residues" evidence="1">
    <location>
        <begin position="269"/>
        <end position="286"/>
    </location>
</feature>
<proteinExistence type="predicted"/>
<evidence type="ECO:0000256" key="2">
    <source>
        <dbReference type="SAM" id="SignalP"/>
    </source>
</evidence>
<evidence type="ECO:0000313" key="4">
    <source>
        <dbReference type="Proteomes" id="UP001497045"/>
    </source>
</evidence>
<sequence>MPFRPTTFASAAAMAAALSMAATPAAAAELPRTANTYVQVQTGDPGIASQYRYGRYDRYDRYGRYRHHRHRNRGIDTGDVIAGVVVLGALAAIIGSSRSRDRDRDRYEDRREQVRYDRREDRNYDSRGIENAVDMCIEEIERYDDRVESVHEARRGPDGWHVSGTLDNGSGWDCQIDNNGRISDVVMGGDGYVTPGDGRYYGSDAAPSRGDQLSDSAYANARASTRTAADEPYSYRYETSATHDTPATTAPSADDPRPAYPGGPLPGEEGYDPDWQVDGDLGDYGN</sequence>
<feature type="chain" id="PRO_5047024858" description="17 kDa surface antigen" evidence="2">
    <location>
        <begin position="28"/>
        <end position="286"/>
    </location>
</feature>
<feature type="region of interest" description="Disordered" evidence="1">
    <location>
        <begin position="221"/>
        <end position="286"/>
    </location>
</feature>
<evidence type="ECO:0008006" key="5">
    <source>
        <dbReference type="Google" id="ProtNLM"/>
    </source>
</evidence>
<reference evidence="3 4" key="1">
    <citation type="submission" date="2024-04" db="EMBL/GenBank/DDBJ databases">
        <title>Aurantiacibacter sp. DGU6 16S ribosomal RNA gene Genome sequencing and assembly.</title>
        <authorList>
            <person name="Park S."/>
        </authorList>
    </citation>
    <scope>NUCLEOTIDE SEQUENCE [LARGE SCALE GENOMIC DNA]</scope>
    <source>
        <strain evidence="3 4">DGU6</strain>
    </source>
</reference>
<dbReference type="EMBL" id="JBBYHV010000001">
    <property type="protein sequence ID" value="MEL1250691.1"/>
    <property type="molecule type" value="Genomic_DNA"/>
</dbReference>
<gene>
    <name evidence="3" type="ORF">AAEO60_08410</name>
</gene>
<evidence type="ECO:0000313" key="3">
    <source>
        <dbReference type="EMBL" id="MEL1250691.1"/>
    </source>
</evidence>
<evidence type="ECO:0000256" key="1">
    <source>
        <dbReference type="SAM" id="MobiDB-lite"/>
    </source>
</evidence>
<keyword evidence="4" id="KW-1185">Reference proteome</keyword>
<protein>
    <recommendedName>
        <fullName evidence="5">17 kDa surface antigen</fullName>
    </recommendedName>
</protein>
<organism evidence="3 4">
    <name type="scientific">Aurantiacibacter gilvus</name>
    <dbReference type="NCBI Taxonomy" id="3139141"/>
    <lineage>
        <taxon>Bacteria</taxon>
        <taxon>Pseudomonadati</taxon>
        <taxon>Pseudomonadota</taxon>
        <taxon>Alphaproteobacteria</taxon>
        <taxon>Sphingomonadales</taxon>
        <taxon>Erythrobacteraceae</taxon>
        <taxon>Aurantiacibacter</taxon>
    </lineage>
</organism>
<feature type="signal peptide" evidence="2">
    <location>
        <begin position="1"/>
        <end position="27"/>
    </location>
</feature>
<comment type="caution">
    <text evidence="3">The sequence shown here is derived from an EMBL/GenBank/DDBJ whole genome shotgun (WGS) entry which is preliminary data.</text>
</comment>